<feature type="transmembrane region" description="Helical" evidence="1">
    <location>
        <begin position="65"/>
        <end position="90"/>
    </location>
</feature>
<gene>
    <name evidence="3" type="ORF">A5889_000154</name>
    <name evidence="2" type="ORF">A5889_000844</name>
</gene>
<name>A0A200JDS8_9ENTE</name>
<organism evidence="2">
    <name type="scientific">Candidatus Enterococcus dunnyi</name>
    <dbReference type="NCBI Taxonomy" id="1834192"/>
    <lineage>
        <taxon>Bacteria</taxon>
        <taxon>Bacillati</taxon>
        <taxon>Bacillota</taxon>
        <taxon>Bacilli</taxon>
        <taxon>Lactobacillales</taxon>
        <taxon>Enterococcaceae</taxon>
        <taxon>Enterococcus</taxon>
    </lineage>
</organism>
<dbReference type="Proteomes" id="UP000196151">
    <property type="component" value="Chromosome"/>
</dbReference>
<reference evidence="3" key="2">
    <citation type="submission" date="2017-05" db="EMBL/GenBank/DDBJ databases">
        <authorList>
            <consortium name="The Broad Institute Genomics Platform"/>
            <consortium name="The Broad Institute Genomic Center for Infectious Diseases"/>
            <person name="Earl A."/>
            <person name="Manson A."/>
            <person name="Schwartman J."/>
            <person name="Gilmore M."/>
            <person name="Abouelleil A."/>
            <person name="Cao P."/>
            <person name="Chapman S."/>
            <person name="Cusick C."/>
            <person name="Shea T."/>
            <person name="Young S."/>
            <person name="Neafsey D."/>
            <person name="Nusbaum C."/>
            <person name="Birren B."/>
        </authorList>
    </citation>
    <scope>NUCLEOTIDE SEQUENCE</scope>
    <source>
        <strain evidence="3">9D6_DIV0238</strain>
    </source>
</reference>
<keyword evidence="4" id="KW-1185">Reference proteome</keyword>
<feature type="transmembrane region" description="Helical" evidence="1">
    <location>
        <begin position="204"/>
        <end position="227"/>
    </location>
</feature>
<accession>A0A200JDS8</accession>
<sequence length="233" mass="26711">MKNIRYAYASVSYHKKTSFSLGLFSGLFLVLSTSILNLIDLENTFYQQVKDLANLSDYLKNHQKFIHLFLVMYIVLLVVALFIISLLLFSTLRLKRQDMLKWRIMGFKRSFIIKQAVLETLIPLMIGIFFAAFALLVCQHTYEFLLIRIKPILAAQFGIERVTFFSPNFVVESTPNQVMTANGNTTFISLGITNLPISVIFKAFLKNCLILTGTTTLVTSISTYSFLKKRIQY</sequence>
<evidence type="ECO:0000313" key="2">
    <source>
        <dbReference type="EMBL" id="OUZ35368.1"/>
    </source>
</evidence>
<evidence type="ECO:0000313" key="3">
    <source>
        <dbReference type="EMBL" id="WYJ92675.1"/>
    </source>
</evidence>
<evidence type="ECO:0008006" key="5">
    <source>
        <dbReference type="Google" id="ProtNLM"/>
    </source>
</evidence>
<evidence type="ECO:0000313" key="4">
    <source>
        <dbReference type="Proteomes" id="UP000196151"/>
    </source>
</evidence>
<dbReference type="AlphaFoldDB" id="A0A200JDS8"/>
<dbReference type="EMBL" id="CP147246">
    <property type="protein sequence ID" value="WYJ92675.1"/>
    <property type="molecule type" value="Genomic_DNA"/>
</dbReference>
<feature type="transmembrane region" description="Helical" evidence="1">
    <location>
        <begin position="111"/>
        <end position="136"/>
    </location>
</feature>
<dbReference type="EMBL" id="NIBQ01000001">
    <property type="protein sequence ID" value="OUZ35368.1"/>
    <property type="molecule type" value="Genomic_DNA"/>
</dbReference>
<reference evidence="3" key="3">
    <citation type="submission" date="2024-03" db="EMBL/GenBank/DDBJ databases">
        <title>The Genome Sequence of Enterococcus sp. DIV0238c.</title>
        <authorList>
            <consortium name="The Broad Institute Genomics Platform"/>
            <consortium name="The Broad Institute Microbial Omics Core"/>
            <consortium name="The Broad Institute Genomic Center for Infectious Diseases"/>
            <person name="Earl A."/>
            <person name="Manson A."/>
            <person name="Gilmore M."/>
            <person name="Schwartman J."/>
            <person name="Shea T."/>
            <person name="Abouelleil A."/>
            <person name="Cao P."/>
            <person name="Chapman S."/>
            <person name="Cusick C."/>
            <person name="Young S."/>
            <person name="Neafsey D."/>
            <person name="Nusbaum C."/>
            <person name="Birren B."/>
        </authorList>
    </citation>
    <scope>NUCLEOTIDE SEQUENCE</scope>
    <source>
        <strain evidence="3">9D6_DIV0238</strain>
    </source>
</reference>
<dbReference type="RefSeq" id="WP_087639982.1">
    <property type="nucleotide sequence ID" value="NZ_CP147246.1"/>
</dbReference>
<keyword evidence="1" id="KW-1133">Transmembrane helix</keyword>
<dbReference type="OrthoDB" id="2182103at2"/>
<keyword evidence="1" id="KW-0812">Transmembrane</keyword>
<evidence type="ECO:0000256" key="1">
    <source>
        <dbReference type="SAM" id="Phobius"/>
    </source>
</evidence>
<proteinExistence type="predicted"/>
<reference evidence="2" key="1">
    <citation type="submission" date="2017-05" db="EMBL/GenBank/DDBJ databases">
        <title>The Genome Sequence of Enterococcus sp. 9D6_DIV0238.</title>
        <authorList>
            <consortium name="The Broad Institute Genomics Platform"/>
            <consortium name="The Broad Institute Genomic Center for Infectious Diseases"/>
            <person name="Earl A."/>
            <person name="Manson A."/>
            <person name="Schwartman J."/>
            <person name="Gilmore M."/>
            <person name="Abouelleil A."/>
            <person name="Cao P."/>
            <person name="Chapman S."/>
            <person name="Cusick C."/>
            <person name="Shea T."/>
            <person name="Young S."/>
            <person name="Neafsey D."/>
            <person name="Nusbaum C."/>
            <person name="Birren B."/>
        </authorList>
    </citation>
    <scope>NUCLEOTIDE SEQUENCE [LARGE SCALE GENOMIC DNA]</scope>
    <source>
        <strain evidence="2">9D6_DIV0238</strain>
    </source>
</reference>
<feature type="transmembrane region" description="Helical" evidence="1">
    <location>
        <begin position="21"/>
        <end position="39"/>
    </location>
</feature>
<keyword evidence="1" id="KW-0472">Membrane</keyword>
<protein>
    <recommendedName>
        <fullName evidence="5">ABC3 transporter permease protein domain-containing protein</fullName>
    </recommendedName>
</protein>